<reference evidence="11" key="1">
    <citation type="submission" date="2015-06" db="EMBL/GenBank/DDBJ databases">
        <authorList>
            <person name="Lim Y.L."/>
            <person name="Ee R."/>
            <person name="Yong D."/>
            <person name="How K.Y."/>
            <person name="Yin W.F."/>
            <person name="Chan K.G."/>
        </authorList>
    </citation>
    <scope>NUCLEOTIDE SEQUENCE [LARGE SCALE GENOMIC DNA]</scope>
    <source>
        <strain evidence="11">DSM 25325</strain>
    </source>
</reference>
<dbReference type="GO" id="GO:0005886">
    <property type="term" value="C:plasma membrane"/>
    <property type="evidence" value="ECO:0007669"/>
    <property type="project" value="UniProtKB-SubCell"/>
</dbReference>
<feature type="transmembrane region" description="Helical" evidence="8">
    <location>
        <begin position="233"/>
        <end position="254"/>
    </location>
</feature>
<feature type="domain" description="ABC transmembrane type-1" evidence="9">
    <location>
        <begin position="70"/>
        <end position="251"/>
    </location>
</feature>
<keyword evidence="11" id="KW-1185">Reference proteome</keyword>
<evidence type="ECO:0000256" key="2">
    <source>
        <dbReference type="ARBA" id="ARBA00022448"/>
    </source>
</evidence>
<evidence type="ECO:0000256" key="7">
    <source>
        <dbReference type="ARBA" id="ARBA00023136"/>
    </source>
</evidence>
<dbReference type="PROSITE" id="PS50928">
    <property type="entry name" value="ABC_TM1"/>
    <property type="match status" value="2"/>
</dbReference>
<keyword evidence="4" id="KW-0997">Cell inner membrane</keyword>
<dbReference type="InterPro" id="IPR035906">
    <property type="entry name" value="MetI-like_sf"/>
</dbReference>
<proteinExistence type="inferred from homology"/>
<dbReference type="KEGG" id="ptx:ABW99_07905"/>
<accession>A0A0G3ETT7</accession>
<dbReference type="EMBL" id="CP011568">
    <property type="protein sequence ID" value="AKJ70453.2"/>
    <property type="molecule type" value="Genomic_DNA"/>
</dbReference>
<feature type="transmembrane region" description="Helical" evidence="8">
    <location>
        <begin position="27"/>
        <end position="50"/>
    </location>
</feature>
<evidence type="ECO:0000256" key="8">
    <source>
        <dbReference type="RuleBase" id="RU363032"/>
    </source>
</evidence>
<feature type="transmembrane region" description="Helical" evidence="8">
    <location>
        <begin position="280"/>
        <end position="303"/>
    </location>
</feature>
<dbReference type="PANTHER" id="PTHR43357:SF3">
    <property type="entry name" value="FE(3+)-TRANSPORT SYSTEM PERMEASE PROTEIN FBPB 2"/>
    <property type="match status" value="1"/>
</dbReference>
<evidence type="ECO:0000256" key="5">
    <source>
        <dbReference type="ARBA" id="ARBA00022692"/>
    </source>
</evidence>
<evidence type="ECO:0000313" key="10">
    <source>
        <dbReference type="EMBL" id="AKJ70453.2"/>
    </source>
</evidence>
<dbReference type="InterPro" id="IPR000515">
    <property type="entry name" value="MetI-like"/>
</dbReference>
<feature type="transmembrane region" description="Helical" evidence="8">
    <location>
        <begin position="400"/>
        <end position="423"/>
    </location>
</feature>
<dbReference type="Proteomes" id="UP000036700">
    <property type="component" value="Chromosome"/>
</dbReference>
<dbReference type="CDD" id="cd06261">
    <property type="entry name" value="TM_PBP2"/>
    <property type="match status" value="2"/>
</dbReference>
<feature type="transmembrane region" description="Helical" evidence="8">
    <location>
        <begin position="70"/>
        <end position="94"/>
    </location>
</feature>
<evidence type="ECO:0000313" key="11">
    <source>
        <dbReference type="Proteomes" id="UP000036700"/>
    </source>
</evidence>
<gene>
    <name evidence="10" type="ORF">ABW99_07905</name>
</gene>
<evidence type="ECO:0000256" key="3">
    <source>
        <dbReference type="ARBA" id="ARBA00022475"/>
    </source>
</evidence>
<dbReference type="PANTHER" id="PTHR43357">
    <property type="entry name" value="INNER MEMBRANE ABC TRANSPORTER PERMEASE PROTEIN YDCV"/>
    <property type="match status" value="1"/>
</dbReference>
<comment type="similarity">
    <text evidence="8">Belongs to the binding-protein-dependent transport system permease family.</text>
</comment>
<keyword evidence="7 8" id="KW-0472">Membrane</keyword>
<dbReference type="STRING" id="445709.ABW99_07905"/>
<organism evidence="10 11">
    <name type="scientific">Pandoraea thiooxydans</name>
    <dbReference type="NCBI Taxonomy" id="445709"/>
    <lineage>
        <taxon>Bacteria</taxon>
        <taxon>Pseudomonadati</taxon>
        <taxon>Pseudomonadota</taxon>
        <taxon>Betaproteobacteria</taxon>
        <taxon>Burkholderiales</taxon>
        <taxon>Burkholderiaceae</taxon>
        <taxon>Pandoraea</taxon>
    </lineage>
</organism>
<feature type="transmembrane region" description="Helical" evidence="8">
    <location>
        <begin position="444"/>
        <end position="469"/>
    </location>
</feature>
<feature type="transmembrane region" description="Helical" evidence="8">
    <location>
        <begin position="106"/>
        <end position="126"/>
    </location>
</feature>
<feature type="transmembrane region" description="Helical" evidence="8">
    <location>
        <begin position="138"/>
        <end position="158"/>
    </location>
</feature>
<dbReference type="RefSeq" id="WP_052892645.1">
    <property type="nucleotide sequence ID" value="NZ_CP011568.3"/>
</dbReference>
<evidence type="ECO:0000256" key="4">
    <source>
        <dbReference type="ARBA" id="ARBA00022519"/>
    </source>
</evidence>
<name>A0A0G3ETT7_9BURK</name>
<keyword evidence="5 8" id="KW-0812">Transmembrane</keyword>
<feature type="transmembrane region" description="Helical" evidence="8">
    <location>
        <begin position="191"/>
        <end position="213"/>
    </location>
</feature>
<dbReference type="SUPFAM" id="SSF161098">
    <property type="entry name" value="MetI-like"/>
    <property type="match status" value="2"/>
</dbReference>
<comment type="subcellular location">
    <subcellularLocation>
        <location evidence="1">Cell inner membrane</location>
        <topology evidence="1">Multi-pass membrane protein</topology>
    </subcellularLocation>
    <subcellularLocation>
        <location evidence="8">Cell membrane</location>
        <topology evidence="8">Multi-pass membrane protein</topology>
    </subcellularLocation>
</comment>
<evidence type="ECO:0000256" key="6">
    <source>
        <dbReference type="ARBA" id="ARBA00022989"/>
    </source>
</evidence>
<evidence type="ECO:0000256" key="1">
    <source>
        <dbReference type="ARBA" id="ARBA00004429"/>
    </source>
</evidence>
<evidence type="ECO:0000259" key="9">
    <source>
        <dbReference type="PROSITE" id="PS50928"/>
    </source>
</evidence>
<keyword evidence="3" id="KW-1003">Cell membrane</keyword>
<dbReference type="Pfam" id="PF00528">
    <property type="entry name" value="BPD_transp_1"/>
    <property type="match status" value="2"/>
</dbReference>
<dbReference type="Gene3D" id="1.10.3720.10">
    <property type="entry name" value="MetI-like"/>
    <property type="match status" value="2"/>
</dbReference>
<dbReference type="OrthoDB" id="9790211at2"/>
<keyword evidence="6 8" id="KW-1133">Transmembrane helix</keyword>
<feature type="domain" description="ABC transmembrane type-1" evidence="9">
    <location>
        <begin position="330"/>
        <end position="520"/>
    </location>
</feature>
<dbReference type="AlphaFoldDB" id="A0A0G3ETT7"/>
<dbReference type="GO" id="GO:0055085">
    <property type="term" value="P:transmembrane transport"/>
    <property type="evidence" value="ECO:0007669"/>
    <property type="project" value="InterPro"/>
</dbReference>
<feature type="transmembrane region" description="Helical" evidence="8">
    <location>
        <begin position="497"/>
        <end position="520"/>
    </location>
</feature>
<sequence length="534" mass="56192">MSALPGTAFETAPPAGGARHARAPRGLVLAAALSACLVLVPLLFIVAQAVRAGSAQAVELLWRPLVGELLVNTLAIVVAATIVSAVVGTAAAWFVERTVLPGRRVWAVLLAAPLAVPAFITSYAWVSLSQSLQDFAGALLVVTSAYYPLVMLPVAAALRGLDPSLEETARSLGCGAWRCFLRVVLPQLRPALLGGMLMVALGVLAEFGAFALLRFRTFTTEIYAEYRAGFDGLGAAMLACLLLALCLVCLAAEWRVRGAARYDRAGRGVRRAVTRYDLGAARWLVVALCAALVLITLGVPLGMTGYWLTQHNSAAISPTDSSWQDLLGATLASLRFGLAGAALTTVLALPLSFLLVRFPSRFAVLLERTAYLSQGMPGIVLALAIVSLAVRVLLPLYQSTLLLIVTYAILFLPLALVGVRAALMQVQPRLEDVARSLGLRWHEVARRVLLPLIGPGLGAAAALVFISVVTELTTTLLLAPIGTQTLATQVWVDTSTLAFAAAAPYAALLVGISLGGSWLLMSLFGKSAVLGESQ</sequence>
<feature type="transmembrane region" description="Helical" evidence="8">
    <location>
        <begin position="336"/>
        <end position="358"/>
    </location>
</feature>
<feature type="transmembrane region" description="Helical" evidence="8">
    <location>
        <begin position="370"/>
        <end position="394"/>
    </location>
</feature>
<keyword evidence="2 8" id="KW-0813">Transport</keyword>
<protein>
    <submittedName>
        <fullName evidence="10">Iron ABC transporter permease</fullName>
    </submittedName>
</protein>